<protein>
    <submittedName>
        <fullName evidence="2">Uncharacterized protein</fullName>
    </submittedName>
</protein>
<gene>
    <name evidence="2" type="ORF">MAR_001063</name>
</gene>
<name>A0ABY7FAT7_MYAAR</name>
<keyword evidence="1" id="KW-0732">Signal</keyword>
<organism evidence="2 3">
    <name type="scientific">Mya arenaria</name>
    <name type="common">Soft-shell clam</name>
    <dbReference type="NCBI Taxonomy" id="6604"/>
    <lineage>
        <taxon>Eukaryota</taxon>
        <taxon>Metazoa</taxon>
        <taxon>Spiralia</taxon>
        <taxon>Lophotrochozoa</taxon>
        <taxon>Mollusca</taxon>
        <taxon>Bivalvia</taxon>
        <taxon>Autobranchia</taxon>
        <taxon>Heteroconchia</taxon>
        <taxon>Euheterodonta</taxon>
        <taxon>Imparidentia</taxon>
        <taxon>Neoheterodontei</taxon>
        <taxon>Myida</taxon>
        <taxon>Myoidea</taxon>
        <taxon>Myidae</taxon>
        <taxon>Mya</taxon>
    </lineage>
</organism>
<evidence type="ECO:0000313" key="3">
    <source>
        <dbReference type="Proteomes" id="UP001164746"/>
    </source>
</evidence>
<reference evidence="2" key="1">
    <citation type="submission" date="2022-11" db="EMBL/GenBank/DDBJ databases">
        <title>Centuries of genome instability and evolution in soft-shell clam transmissible cancer (bioRxiv).</title>
        <authorList>
            <person name="Hart S.F.M."/>
            <person name="Yonemitsu M.A."/>
            <person name="Giersch R.M."/>
            <person name="Beal B.F."/>
            <person name="Arriagada G."/>
            <person name="Davis B.W."/>
            <person name="Ostrander E.A."/>
            <person name="Goff S.P."/>
            <person name="Metzger M.J."/>
        </authorList>
    </citation>
    <scope>NUCLEOTIDE SEQUENCE</scope>
    <source>
        <strain evidence="2">MELC-2E11</strain>
        <tissue evidence="2">Siphon/mantle</tissue>
    </source>
</reference>
<sequence>MGVFTKVVFFLVVLQVADYAHSCESLSNPVEEGCAGNQCACDTDLCNHGNRVTMAMSLATTVFLFVAMKVLA</sequence>
<feature type="chain" id="PRO_5045818959" evidence="1">
    <location>
        <begin position="23"/>
        <end position="72"/>
    </location>
</feature>
<accession>A0ABY7FAT7</accession>
<feature type="signal peptide" evidence="1">
    <location>
        <begin position="1"/>
        <end position="22"/>
    </location>
</feature>
<keyword evidence="3" id="KW-1185">Reference proteome</keyword>
<evidence type="ECO:0000256" key="1">
    <source>
        <dbReference type="SAM" id="SignalP"/>
    </source>
</evidence>
<evidence type="ECO:0000313" key="2">
    <source>
        <dbReference type="EMBL" id="WAR19225.1"/>
    </source>
</evidence>
<dbReference type="Proteomes" id="UP001164746">
    <property type="component" value="Chromosome 11"/>
</dbReference>
<proteinExistence type="predicted"/>
<dbReference type="EMBL" id="CP111022">
    <property type="protein sequence ID" value="WAR19225.1"/>
    <property type="molecule type" value="Genomic_DNA"/>
</dbReference>